<dbReference type="Pfam" id="PF02771">
    <property type="entry name" value="Acyl-CoA_dh_N"/>
    <property type="match status" value="1"/>
</dbReference>
<keyword evidence="3" id="KW-1185">Reference proteome</keyword>
<dbReference type="PANTHER" id="PTHR43884">
    <property type="entry name" value="ACYL-COA DEHYDROGENASE"/>
    <property type="match status" value="1"/>
</dbReference>
<dbReference type="Gene3D" id="1.10.540.10">
    <property type="entry name" value="Acyl-CoA dehydrogenase/oxidase, N-terminal domain"/>
    <property type="match status" value="1"/>
</dbReference>
<dbReference type="OrthoDB" id="435240at2759"/>
<accession>A0A9P5VAQ5</accession>
<dbReference type="GO" id="GO:0050660">
    <property type="term" value="F:flavin adenine dinucleotide binding"/>
    <property type="evidence" value="ECO:0007669"/>
    <property type="project" value="InterPro"/>
</dbReference>
<reference evidence="2" key="1">
    <citation type="journal article" date="2020" name="Fungal Divers.">
        <title>Resolving the Mortierellaceae phylogeny through synthesis of multi-gene phylogenetics and phylogenomics.</title>
        <authorList>
            <person name="Vandepol N."/>
            <person name="Liber J."/>
            <person name="Desiro A."/>
            <person name="Na H."/>
            <person name="Kennedy M."/>
            <person name="Barry K."/>
            <person name="Grigoriev I.V."/>
            <person name="Miller A.N."/>
            <person name="O'Donnell K."/>
            <person name="Stajich J.E."/>
            <person name="Bonito G."/>
        </authorList>
    </citation>
    <scope>NUCLEOTIDE SEQUENCE</scope>
    <source>
        <strain evidence="2">NRRL 6426</strain>
    </source>
</reference>
<organism evidence="2 3">
    <name type="scientific">Linnemannia schmuckeri</name>
    <dbReference type="NCBI Taxonomy" id="64567"/>
    <lineage>
        <taxon>Eukaryota</taxon>
        <taxon>Fungi</taxon>
        <taxon>Fungi incertae sedis</taxon>
        <taxon>Mucoromycota</taxon>
        <taxon>Mortierellomycotina</taxon>
        <taxon>Mortierellomycetes</taxon>
        <taxon>Mortierellales</taxon>
        <taxon>Mortierellaceae</taxon>
        <taxon>Linnemannia</taxon>
    </lineage>
</organism>
<sequence length="111" mass="12135">MSIVTETTSYFTTTQHEHLRAQVRDFAESNVIPRIGEMERSKTVHVELLRLIAQQGWLGVTVDPKYGGMGLGHLAKTVIIEELSRVSGAMGAMVQASQLGVAKIVHFGSVE</sequence>
<dbReference type="SUPFAM" id="SSF56645">
    <property type="entry name" value="Acyl-CoA dehydrogenase NM domain-like"/>
    <property type="match status" value="1"/>
</dbReference>
<gene>
    <name evidence="2" type="primary">BCD3</name>
    <name evidence="2" type="ORF">BG015_008175</name>
</gene>
<evidence type="ECO:0000313" key="3">
    <source>
        <dbReference type="Proteomes" id="UP000748756"/>
    </source>
</evidence>
<feature type="domain" description="Acyl-CoA dehydrogenase/oxidase N-terminal" evidence="1">
    <location>
        <begin position="13"/>
        <end position="110"/>
    </location>
</feature>
<dbReference type="InterPro" id="IPR037069">
    <property type="entry name" value="AcylCoA_DH/ox_N_sf"/>
</dbReference>
<dbReference type="GO" id="GO:0003995">
    <property type="term" value="F:acyl-CoA dehydrogenase activity"/>
    <property type="evidence" value="ECO:0007669"/>
    <property type="project" value="TreeGrafter"/>
</dbReference>
<dbReference type="EMBL" id="JAAAUQ010000464">
    <property type="protein sequence ID" value="KAF9150004.1"/>
    <property type="molecule type" value="Genomic_DNA"/>
</dbReference>
<dbReference type="AlphaFoldDB" id="A0A9P5VAQ5"/>
<dbReference type="InterPro" id="IPR009100">
    <property type="entry name" value="AcylCoA_DH/oxidase_NM_dom_sf"/>
</dbReference>
<proteinExistence type="predicted"/>
<dbReference type="PANTHER" id="PTHR43884:SF12">
    <property type="entry name" value="ISOVALERYL-COA DEHYDROGENASE, MITOCHONDRIAL-RELATED"/>
    <property type="match status" value="1"/>
</dbReference>
<evidence type="ECO:0000313" key="2">
    <source>
        <dbReference type="EMBL" id="KAF9150004.1"/>
    </source>
</evidence>
<dbReference type="Proteomes" id="UP000748756">
    <property type="component" value="Unassembled WGS sequence"/>
</dbReference>
<evidence type="ECO:0000259" key="1">
    <source>
        <dbReference type="Pfam" id="PF02771"/>
    </source>
</evidence>
<comment type="caution">
    <text evidence="2">The sequence shown here is derived from an EMBL/GenBank/DDBJ whole genome shotgun (WGS) entry which is preliminary data.</text>
</comment>
<protein>
    <submittedName>
        <fullName evidence="2">Leucine dehydrogenase</fullName>
    </submittedName>
</protein>
<dbReference type="InterPro" id="IPR013786">
    <property type="entry name" value="AcylCoA_DH/ox_N"/>
</dbReference>
<name>A0A9P5VAQ5_9FUNG</name>